<dbReference type="Pfam" id="PF20400">
    <property type="entry name" value="BAR_4"/>
    <property type="match status" value="1"/>
</dbReference>
<proteinExistence type="predicted"/>
<feature type="compositionally biased region" description="Low complexity" evidence="2">
    <location>
        <begin position="747"/>
        <end position="759"/>
    </location>
</feature>
<dbReference type="InterPro" id="IPR046869">
    <property type="entry name" value="SLM1/RGC1-like_PH"/>
</dbReference>
<dbReference type="Gene3D" id="1.20.1270.60">
    <property type="entry name" value="Arfaptin homology (AH) domain/BAR domain"/>
    <property type="match status" value="1"/>
</dbReference>
<feature type="compositionally biased region" description="Polar residues" evidence="2">
    <location>
        <begin position="137"/>
        <end position="152"/>
    </location>
</feature>
<organism evidence="4 5">
    <name type="scientific">Ophiocordyceps camponoti-rufipedis</name>
    <dbReference type="NCBI Taxonomy" id="2004952"/>
    <lineage>
        <taxon>Eukaryota</taxon>
        <taxon>Fungi</taxon>
        <taxon>Dikarya</taxon>
        <taxon>Ascomycota</taxon>
        <taxon>Pezizomycotina</taxon>
        <taxon>Sordariomycetes</taxon>
        <taxon>Hypocreomycetidae</taxon>
        <taxon>Hypocreales</taxon>
        <taxon>Ophiocordycipitaceae</taxon>
        <taxon>Ophiocordyceps</taxon>
    </lineage>
</organism>
<accession>A0A2C5ZCJ8</accession>
<dbReference type="PROSITE" id="PS50003">
    <property type="entry name" value="PH_DOMAIN"/>
    <property type="match status" value="1"/>
</dbReference>
<reference evidence="4 5" key="1">
    <citation type="submission" date="2017-06" db="EMBL/GenBank/DDBJ databases">
        <title>Ant-infecting Ophiocordyceps genomes reveal a high diversity of potential behavioral manipulation genes and a possible major role for enterotoxins.</title>
        <authorList>
            <person name="De Bekker C."/>
            <person name="Evans H.C."/>
            <person name="Brachmann A."/>
            <person name="Hughes D.P."/>
        </authorList>
    </citation>
    <scope>NUCLEOTIDE SEQUENCE [LARGE SCALE GENOMIC DNA]</scope>
    <source>
        <strain evidence="4 5">Map16</strain>
    </source>
</reference>
<dbReference type="CDD" id="cd13311">
    <property type="entry name" value="PH_Slm1"/>
    <property type="match status" value="1"/>
</dbReference>
<feature type="region of interest" description="Disordered" evidence="2">
    <location>
        <begin position="833"/>
        <end position="873"/>
    </location>
</feature>
<dbReference type="AlphaFoldDB" id="A0A2C5ZCJ8"/>
<feature type="region of interest" description="Disordered" evidence="2">
    <location>
        <begin position="592"/>
        <end position="670"/>
    </location>
</feature>
<dbReference type="EMBL" id="NJES01000131">
    <property type="protein sequence ID" value="PHH77154.1"/>
    <property type="molecule type" value="Genomic_DNA"/>
</dbReference>
<dbReference type="Gene3D" id="2.30.29.30">
    <property type="entry name" value="Pleckstrin-homology domain (PH domain)/Phosphotyrosine-binding domain (PTB)"/>
    <property type="match status" value="1"/>
</dbReference>
<feature type="compositionally biased region" description="Low complexity" evidence="2">
    <location>
        <begin position="50"/>
        <end position="69"/>
    </location>
</feature>
<comment type="caution">
    <text evidence="4">The sequence shown here is derived from an EMBL/GenBank/DDBJ whole genome shotgun (WGS) entry which is preliminary data.</text>
</comment>
<dbReference type="InterPro" id="IPR046868">
    <property type="entry name" value="BAR_4"/>
</dbReference>
<feature type="region of interest" description="Disordered" evidence="2">
    <location>
        <begin position="689"/>
        <end position="773"/>
    </location>
</feature>
<dbReference type="PANTHER" id="PTHR31941">
    <property type="entry name" value="CYTOSKELETAL SIGNALING PROTEIN SLM1"/>
    <property type="match status" value="1"/>
</dbReference>
<feature type="compositionally biased region" description="Gly residues" evidence="2">
    <location>
        <begin position="863"/>
        <end position="873"/>
    </location>
</feature>
<evidence type="ECO:0000313" key="5">
    <source>
        <dbReference type="Proteomes" id="UP000226431"/>
    </source>
</evidence>
<dbReference type="InterPro" id="IPR043453">
    <property type="entry name" value="Slm1_PH"/>
</dbReference>
<dbReference type="OrthoDB" id="5598057at2759"/>
<dbReference type="Proteomes" id="UP000226431">
    <property type="component" value="Unassembled WGS sequence"/>
</dbReference>
<evidence type="ECO:0000256" key="1">
    <source>
        <dbReference type="ARBA" id="ARBA00022553"/>
    </source>
</evidence>
<evidence type="ECO:0000256" key="2">
    <source>
        <dbReference type="SAM" id="MobiDB-lite"/>
    </source>
</evidence>
<dbReference type="InterPro" id="IPR027267">
    <property type="entry name" value="AH/BAR_dom_sf"/>
</dbReference>
<feature type="compositionally biased region" description="Basic residues" evidence="2">
    <location>
        <begin position="592"/>
        <end position="605"/>
    </location>
</feature>
<dbReference type="STRING" id="2004952.A0A2C5ZCJ8"/>
<protein>
    <recommendedName>
        <fullName evidence="3">PH domain-containing protein</fullName>
    </recommendedName>
</protein>
<keyword evidence="1" id="KW-0597">Phosphoprotein</keyword>
<dbReference type="InterPro" id="IPR001849">
    <property type="entry name" value="PH_domain"/>
</dbReference>
<dbReference type="Pfam" id="PF20399">
    <property type="entry name" value="PH_20"/>
    <property type="match status" value="1"/>
</dbReference>
<evidence type="ECO:0000259" key="3">
    <source>
        <dbReference type="PROSITE" id="PS50003"/>
    </source>
</evidence>
<dbReference type="PANTHER" id="PTHR31941:SF16">
    <property type="entry name" value="PHOSPHATIDYLINOSITOL 4,5-BISPHOSPHATE-BINDING PROTEIN SLM1-RELATED"/>
    <property type="match status" value="1"/>
</dbReference>
<evidence type="ECO:0000313" key="4">
    <source>
        <dbReference type="EMBL" id="PHH77154.1"/>
    </source>
</evidence>
<keyword evidence="5" id="KW-1185">Reference proteome</keyword>
<feature type="domain" description="PH" evidence="3">
    <location>
        <begin position="480"/>
        <end position="583"/>
    </location>
</feature>
<dbReference type="SMART" id="SM00233">
    <property type="entry name" value="PH"/>
    <property type="match status" value="1"/>
</dbReference>
<name>A0A2C5ZCJ8_9HYPO</name>
<feature type="region of interest" description="Disordered" evidence="2">
    <location>
        <begin position="1"/>
        <end position="203"/>
    </location>
</feature>
<sequence>MDPTASLGSRPPPSRQAIHQTPESDNLHQHHHRQSQPVQTKQQPPPPPQQQQQTPRRLSGQQEQQHKQSPPQPQPQPLPLPPQQSPQQQSSPHHPPQPPSQPQQQPSPTTEPPSPGRINEDWDASQRRSSVVDGQARSRSSPAMQRSGSFRSFASGDDRSLPVRNNTLRKRTSMRRSTSRRSNRAGSVRSLAVQTAPDSDDASNAFYCPVPTSGTPTDVLANRFQVWRKILKDVIAYFREIQSHYEQRAKSLFKLVNLGNNIATPPNFLTTGGIDDALQLLRKHNTAALQEASKAKEIEDDVILALTGLRSDLQQKIKEIRHLAGDFKNSVDREIEGTQKAVRALADALEKTEIDSAYATGKQDPYLLRLAVDQQVERQMDEENYLHQAYLNLEGSGRELESIVVGEIQKAYNAYAGILKREAENAYNAVEELRQGPINMPKDQEWNHFVKHDDQIIDPTIPMRSADQIHYPGQDHIAASEIRAGLLERKSKYLKSYTAGWYVLSATHLHEFKSADKAQAPVMSLYLPEQKLGSHSAEGGASNKFVLKGRQTGAMHRGHTWVFRAESHDTMMAWYDDIQVLTEKTAEERCRFVRSHSRSQSRSSRRSASSDGIVDEDDEEPFAANRIDVAPEPATRRPEPGGRFPSDIQTNTQRGSQAPSSPSSVNTGRREDTLDAQLDAHAIAVSGAAYAASSGSDETGHQRDHSRRHSLREGRDGAALSGHGHGNGAKQPVNGRAARNSGSRTPSSAGLDSAGASLSPTSIKGERSVSDDDRARYMDERKLIDAEVEARGVDSHINAYCVNGGAAPRQTTSAGSVPRSEKRLSLPEAQMVSHALARAETPSTKRPAVEQTPSNLPMPGKFPRGGGGGVVST</sequence>
<feature type="compositionally biased region" description="Basic and acidic residues" evidence="2">
    <location>
        <begin position="764"/>
        <end position="773"/>
    </location>
</feature>
<feature type="compositionally biased region" description="Basic residues" evidence="2">
    <location>
        <begin position="167"/>
        <end position="183"/>
    </location>
</feature>
<feature type="compositionally biased region" description="Polar residues" evidence="2">
    <location>
        <begin position="647"/>
        <end position="667"/>
    </location>
</feature>
<dbReference type="SUPFAM" id="SSF50729">
    <property type="entry name" value="PH domain-like"/>
    <property type="match status" value="1"/>
</dbReference>
<feature type="compositionally biased region" description="Pro residues" evidence="2">
    <location>
        <begin position="70"/>
        <end position="84"/>
    </location>
</feature>
<gene>
    <name evidence="4" type="ORF">CDD80_884</name>
</gene>
<dbReference type="InterPro" id="IPR011993">
    <property type="entry name" value="PH-like_dom_sf"/>
</dbReference>